<dbReference type="EMBL" id="KV784355">
    <property type="protein sequence ID" value="OEU19728.1"/>
    <property type="molecule type" value="Genomic_DNA"/>
</dbReference>
<name>A0A1E7FNI9_9STRA</name>
<dbReference type="OrthoDB" id="198198at2759"/>
<dbReference type="InParanoid" id="A0A1E7FNI9"/>
<dbReference type="Proteomes" id="UP000095751">
    <property type="component" value="Unassembled WGS sequence"/>
</dbReference>
<evidence type="ECO:0000313" key="2">
    <source>
        <dbReference type="Proteomes" id="UP000095751"/>
    </source>
</evidence>
<protein>
    <submittedName>
        <fullName evidence="1">Uncharacterized protein</fullName>
    </submittedName>
</protein>
<sequence length="180" mass="20053">MADAIKQGDLLRLEISPKYSTISVVPNGNEGNDKNFPRNLHNAAELFLKLGMVPNAVKLKDATDKVLEIYEKEPTTSVKLGQGCICWLCGFCGIPKDYDESRKTPGPCFNCNEENQINWVAIKRQDGSNVPWIESSAMTEKQADQMKLKEEEELAKRRAAVEAHVAAALEERRAAEKESS</sequence>
<evidence type="ECO:0000313" key="1">
    <source>
        <dbReference type="EMBL" id="OEU19728.1"/>
    </source>
</evidence>
<accession>A0A1E7FNI9</accession>
<proteinExistence type="predicted"/>
<dbReference type="KEGG" id="fcy:FRACYDRAFT_235784"/>
<reference evidence="1 2" key="1">
    <citation type="submission" date="2016-09" db="EMBL/GenBank/DDBJ databases">
        <title>Extensive genetic diversity and differential bi-allelic expression allows diatom success in the polar Southern Ocean.</title>
        <authorList>
            <consortium name="DOE Joint Genome Institute"/>
            <person name="Mock T."/>
            <person name="Otillar R.P."/>
            <person name="Strauss J."/>
            <person name="Dupont C."/>
            <person name="Frickenhaus S."/>
            <person name="Maumus F."/>
            <person name="Mcmullan M."/>
            <person name="Sanges R."/>
            <person name="Schmutz J."/>
            <person name="Toseland A."/>
            <person name="Valas R."/>
            <person name="Veluchamy A."/>
            <person name="Ward B.J."/>
            <person name="Allen A."/>
            <person name="Barry K."/>
            <person name="Falciatore A."/>
            <person name="Ferrante M."/>
            <person name="Fortunato A.E."/>
            <person name="Gloeckner G."/>
            <person name="Gruber A."/>
            <person name="Hipkin R."/>
            <person name="Janech M."/>
            <person name="Kroth P."/>
            <person name="Leese F."/>
            <person name="Lindquist E."/>
            <person name="Lyon B.R."/>
            <person name="Martin J."/>
            <person name="Mayer C."/>
            <person name="Parker M."/>
            <person name="Quesneville H."/>
            <person name="Raymond J."/>
            <person name="Uhlig C."/>
            <person name="Valentin K.U."/>
            <person name="Worden A.Z."/>
            <person name="Armbrust E.V."/>
            <person name="Bowler C."/>
            <person name="Green B."/>
            <person name="Moulton V."/>
            <person name="Van Oosterhout C."/>
            <person name="Grigoriev I."/>
        </authorList>
    </citation>
    <scope>NUCLEOTIDE SEQUENCE [LARGE SCALE GENOMIC DNA]</scope>
    <source>
        <strain evidence="1 2">CCMP1102</strain>
    </source>
</reference>
<keyword evidence="2" id="KW-1185">Reference proteome</keyword>
<organism evidence="1 2">
    <name type="scientific">Fragilariopsis cylindrus CCMP1102</name>
    <dbReference type="NCBI Taxonomy" id="635003"/>
    <lineage>
        <taxon>Eukaryota</taxon>
        <taxon>Sar</taxon>
        <taxon>Stramenopiles</taxon>
        <taxon>Ochrophyta</taxon>
        <taxon>Bacillariophyta</taxon>
        <taxon>Bacillariophyceae</taxon>
        <taxon>Bacillariophycidae</taxon>
        <taxon>Bacillariales</taxon>
        <taxon>Bacillariaceae</taxon>
        <taxon>Fragilariopsis</taxon>
    </lineage>
</organism>
<dbReference type="AlphaFoldDB" id="A0A1E7FNI9"/>
<gene>
    <name evidence="1" type="ORF">FRACYDRAFT_235784</name>
</gene>